<evidence type="ECO:0000313" key="11">
    <source>
        <dbReference type="EMBL" id="KAG2449106.1"/>
    </source>
</evidence>
<dbReference type="PANTHER" id="PTHR46456">
    <property type="entry name" value="DNA REPAIR PROTEIN RAD51 HOMOLOG 2"/>
    <property type="match status" value="1"/>
</dbReference>
<dbReference type="InterPro" id="IPR030548">
    <property type="entry name" value="RAD51B"/>
</dbReference>
<dbReference type="PANTHER" id="PTHR46456:SF1">
    <property type="entry name" value="DNA REPAIR PROTEIN RAD51 HOMOLOG 2"/>
    <property type="match status" value="1"/>
</dbReference>
<keyword evidence="6" id="KW-0238">DNA-binding</keyword>
<accession>A0A836B6I8</accession>
<keyword evidence="8" id="KW-0234">DNA repair</keyword>
<evidence type="ECO:0000256" key="1">
    <source>
        <dbReference type="ARBA" id="ARBA00004123"/>
    </source>
</evidence>
<dbReference type="CDD" id="cd19493">
    <property type="entry name" value="Rad51B"/>
    <property type="match status" value="1"/>
</dbReference>
<evidence type="ECO:0000256" key="7">
    <source>
        <dbReference type="ARBA" id="ARBA00023172"/>
    </source>
</evidence>
<dbReference type="Pfam" id="PF08423">
    <property type="entry name" value="Rad51"/>
    <property type="match status" value="1"/>
</dbReference>
<gene>
    <name evidence="11" type="ORF">HYH02_005854</name>
</gene>
<dbReference type="InterPro" id="IPR058766">
    <property type="entry name" value="HHH_XRCC3_RAD51B"/>
</dbReference>
<dbReference type="InterPro" id="IPR020588">
    <property type="entry name" value="RecA_ATP-bd"/>
</dbReference>
<evidence type="ECO:0000259" key="10">
    <source>
        <dbReference type="PROSITE" id="PS50162"/>
    </source>
</evidence>
<dbReference type="Proteomes" id="UP000613740">
    <property type="component" value="Unassembled WGS sequence"/>
</dbReference>
<evidence type="ECO:0000256" key="6">
    <source>
        <dbReference type="ARBA" id="ARBA00023125"/>
    </source>
</evidence>
<protein>
    <recommendedName>
        <fullName evidence="10">RecA family profile 1 domain-containing protein</fullName>
    </recommendedName>
</protein>
<evidence type="ECO:0000256" key="9">
    <source>
        <dbReference type="ARBA" id="ARBA00023242"/>
    </source>
</evidence>
<comment type="similarity">
    <text evidence="2">Belongs to the RecA family. RAD51 subfamily.</text>
</comment>
<organism evidence="11 12">
    <name type="scientific">Chlamydomonas schloesseri</name>
    <dbReference type="NCBI Taxonomy" id="2026947"/>
    <lineage>
        <taxon>Eukaryota</taxon>
        <taxon>Viridiplantae</taxon>
        <taxon>Chlorophyta</taxon>
        <taxon>core chlorophytes</taxon>
        <taxon>Chlorophyceae</taxon>
        <taxon>CS clade</taxon>
        <taxon>Chlamydomonadales</taxon>
        <taxon>Chlamydomonadaceae</taxon>
        <taxon>Chlamydomonas</taxon>
    </lineage>
</organism>
<sequence length="388" mass="40348">MASRHVSRLALDPYLRDHLIANNLTTARDVLLLNPLDLMELLGLTWTAANGLLHDVSAQISPPYSTAYDVFSQQATAEAPPPLRTGLPTLDSALRLGVPLGSITELVGPGGVGKSQLSHMLTAGVALPTALGGQGAGVVYIDTERKFSAQRLQEMVNARVAQAAASAGPQGAYALQAQAVQGEVLRRVAISTPGSTEQLLQSVENLQHMVLQYKARLVVVDSIAALARTEYGNPGGSAAGGGGSGLVGSIMDRQQVLGRIAASLKALAESLRIPVIVTNQVTTRIGGGAGGGPGPPGAGGSGTLTAALGAKWAHCVNLRLVLQRLQERRYLKVAKSPSCANVVLEYVIGPTGLQEVPRHEAELPAVLLQRGSVLEMAIANEVDYGLEL</sequence>
<comment type="caution">
    <text evidence="11">The sequence shown here is derived from an EMBL/GenBank/DDBJ whole genome shotgun (WGS) entry which is preliminary data.</text>
</comment>
<dbReference type="InterPro" id="IPR027417">
    <property type="entry name" value="P-loop_NTPase"/>
</dbReference>
<proteinExistence type="inferred from homology"/>
<evidence type="ECO:0000256" key="2">
    <source>
        <dbReference type="ARBA" id="ARBA00007095"/>
    </source>
</evidence>
<dbReference type="PIRSF" id="PIRSF005856">
    <property type="entry name" value="Rad51"/>
    <property type="match status" value="1"/>
</dbReference>
<dbReference type="SUPFAM" id="SSF52540">
    <property type="entry name" value="P-loop containing nucleoside triphosphate hydrolases"/>
    <property type="match status" value="1"/>
</dbReference>
<keyword evidence="9" id="KW-0539">Nucleus</keyword>
<dbReference type="Gene3D" id="3.40.50.300">
    <property type="entry name" value="P-loop containing nucleotide triphosphate hydrolases"/>
    <property type="match status" value="1"/>
</dbReference>
<comment type="subcellular location">
    <subcellularLocation>
        <location evidence="1">Nucleus</location>
    </subcellularLocation>
</comment>
<dbReference type="SMART" id="SM00382">
    <property type="entry name" value="AAA"/>
    <property type="match status" value="1"/>
</dbReference>
<keyword evidence="7" id="KW-0233">DNA recombination</keyword>
<dbReference type="PROSITE" id="PS50162">
    <property type="entry name" value="RECA_2"/>
    <property type="match status" value="1"/>
</dbReference>
<dbReference type="GO" id="GO:0003697">
    <property type="term" value="F:single-stranded DNA binding"/>
    <property type="evidence" value="ECO:0007669"/>
    <property type="project" value="TreeGrafter"/>
</dbReference>
<evidence type="ECO:0000256" key="5">
    <source>
        <dbReference type="ARBA" id="ARBA00022840"/>
    </source>
</evidence>
<dbReference type="GO" id="GO:0005657">
    <property type="term" value="C:replication fork"/>
    <property type="evidence" value="ECO:0007669"/>
    <property type="project" value="TreeGrafter"/>
</dbReference>
<feature type="domain" description="RecA family profile 1" evidence="10">
    <location>
        <begin position="79"/>
        <end position="281"/>
    </location>
</feature>
<evidence type="ECO:0000256" key="8">
    <source>
        <dbReference type="ARBA" id="ARBA00023204"/>
    </source>
</evidence>
<dbReference type="GO" id="GO:0033063">
    <property type="term" value="C:Rad51B-Rad51C-Rad51D-XRCC2 complex"/>
    <property type="evidence" value="ECO:0007669"/>
    <property type="project" value="InterPro"/>
</dbReference>
<keyword evidence="5" id="KW-0067">ATP-binding</keyword>
<dbReference type="OrthoDB" id="5957327at2759"/>
<dbReference type="InterPro" id="IPR013632">
    <property type="entry name" value="Rad51_C"/>
</dbReference>
<dbReference type="Pfam" id="PF26169">
    <property type="entry name" value="HHH_XRCC3_RpoA"/>
    <property type="match status" value="1"/>
</dbReference>
<evidence type="ECO:0000256" key="3">
    <source>
        <dbReference type="ARBA" id="ARBA00022741"/>
    </source>
</evidence>
<dbReference type="GO" id="GO:0140664">
    <property type="term" value="F:ATP-dependent DNA damage sensor activity"/>
    <property type="evidence" value="ECO:0007669"/>
    <property type="project" value="InterPro"/>
</dbReference>
<dbReference type="GO" id="GO:0000400">
    <property type="term" value="F:four-way junction DNA binding"/>
    <property type="evidence" value="ECO:0007669"/>
    <property type="project" value="TreeGrafter"/>
</dbReference>
<dbReference type="GO" id="GO:0005524">
    <property type="term" value="F:ATP binding"/>
    <property type="evidence" value="ECO:0007669"/>
    <property type="project" value="UniProtKB-KW"/>
</dbReference>
<dbReference type="AlphaFoldDB" id="A0A836B6I8"/>
<name>A0A836B6I8_9CHLO</name>
<evidence type="ECO:0000313" key="12">
    <source>
        <dbReference type="Proteomes" id="UP000613740"/>
    </source>
</evidence>
<reference evidence="11" key="1">
    <citation type="journal article" date="2020" name="bioRxiv">
        <title>Comparative genomics of Chlamydomonas.</title>
        <authorList>
            <person name="Craig R.J."/>
            <person name="Hasan A.R."/>
            <person name="Ness R.W."/>
            <person name="Keightley P.D."/>
        </authorList>
    </citation>
    <scope>NUCLEOTIDE SEQUENCE</scope>
    <source>
        <strain evidence="11">CCAP 11/173</strain>
    </source>
</reference>
<dbReference type="InterPro" id="IPR003593">
    <property type="entry name" value="AAA+_ATPase"/>
</dbReference>
<dbReference type="InterPro" id="IPR016467">
    <property type="entry name" value="DNA_recomb/repair_RecA-like"/>
</dbReference>
<dbReference type="GO" id="GO:0003690">
    <property type="term" value="F:double-stranded DNA binding"/>
    <property type="evidence" value="ECO:0007669"/>
    <property type="project" value="TreeGrafter"/>
</dbReference>
<evidence type="ECO:0000256" key="4">
    <source>
        <dbReference type="ARBA" id="ARBA00022763"/>
    </source>
</evidence>
<dbReference type="GO" id="GO:0000724">
    <property type="term" value="P:double-strand break repair via homologous recombination"/>
    <property type="evidence" value="ECO:0007669"/>
    <property type="project" value="InterPro"/>
</dbReference>
<keyword evidence="4" id="KW-0227">DNA damage</keyword>
<dbReference type="EMBL" id="JAEHOD010000015">
    <property type="protein sequence ID" value="KAG2449106.1"/>
    <property type="molecule type" value="Genomic_DNA"/>
</dbReference>
<keyword evidence="12" id="KW-1185">Reference proteome</keyword>
<keyword evidence="3" id="KW-0547">Nucleotide-binding</keyword>